<evidence type="ECO:0000313" key="2">
    <source>
        <dbReference type="EMBL" id="OOR85322.1"/>
    </source>
</evidence>
<reference evidence="2 3" key="1">
    <citation type="submission" date="2017-02" db="EMBL/GenBank/DDBJ databases">
        <title>Draft genome sequence of Moraxella canis CCUG 8415A type strain.</title>
        <authorList>
            <person name="Engstrom-Jakobsson H."/>
            <person name="Salva-Serra F."/>
            <person name="Thorell K."/>
            <person name="Gonzales-Siles L."/>
            <person name="Karlsson R."/>
            <person name="Boulund F."/>
            <person name="Engstrand L."/>
            <person name="Moore E."/>
        </authorList>
    </citation>
    <scope>NUCLEOTIDE SEQUENCE [LARGE SCALE GENOMIC DNA]</scope>
    <source>
        <strain evidence="2 3">CCUG 8415A</strain>
    </source>
</reference>
<proteinExistence type="predicted"/>
<evidence type="ECO:0000313" key="3">
    <source>
        <dbReference type="Proteomes" id="UP000190322"/>
    </source>
</evidence>
<evidence type="ECO:0000259" key="1">
    <source>
        <dbReference type="Pfam" id="PF04536"/>
    </source>
</evidence>
<dbReference type="Pfam" id="PF04536">
    <property type="entry name" value="TPM_phosphatase"/>
    <property type="match status" value="1"/>
</dbReference>
<comment type="caution">
    <text evidence="2">The sequence shown here is derived from an EMBL/GenBank/DDBJ whole genome shotgun (WGS) entry which is preliminary data.</text>
</comment>
<dbReference type="InterPro" id="IPR007621">
    <property type="entry name" value="TPM_dom"/>
</dbReference>
<dbReference type="AlphaFoldDB" id="A0A1S9ZNY5"/>
<organism evidence="2 3">
    <name type="scientific">Moraxella canis</name>
    <dbReference type="NCBI Taxonomy" id="90239"/>
    <lineage>
        <taxon>Bacteria</taxon>
        <taxon>Pseudomonadati</taxon>
        <taxon>Pseudomonadota</taxon>
        <taxon>Gammaproteobacteria</taxon>
        <taxon>Moraxellales</taxon>
        <taxon>Moraxellaceae</taxon>
        <taxon>Moraxella</taxon>
    </lineage>
</organism>
<dbReference type="RefSeq" id="WP_078255191.1">
    <property type="nucleotide sequence ID" value="NZ_MUXT01000001.1"/>
</dbReference>
<dbReference type="Proteomes" id="UP000190322">
    <property type="component" value="Unassembled WGS sequence"/>
</dbReference>
<dbReference type="Gene3D" id="3.10.310.50">
    <property type="match status" value="1"/>
</dbReference>
<gene>
    <name evidence="2" type="ORF">B0180_00550</name>
</gene>
<dbReference type="PANTHER" id="PTHR30373:SF8">
    <property type="entry name" value="BLL7265 PROTEIN"/>
    <property type="match status" value="1"/>
</dbReference>
<dbReference type="EMBL" id="MUXT01000001">
    <property type="protein sequence ID" value="OOR85322.1"/>
    <property type="molecule type" value="Genomic_DNA"/>
</dbReference>
<name>A0A1S9ZNY5_9GAMM</name>
<sequence length="172" mass="19837">MQTIQSTKSLARLFRQMVYIPSLHNRWLTKTVKAALTQAITQAELGHRGEIYLIIENHLPIANAYSQDCRERALYLFATHKVWDTEHNSGVLVYVNLCEHDLEIIADRGIDQKAHMDYWQKMCDDTVAQFRQGKMQLGLTALITQIGELLKTHYPSDDEMGNELSNQVTYLK</sequence>
<accession>A0A1S9ZNY5</accession>
<dbReference type="PANTHER" id="PTHR30373">
    <property type="entry name" value="UPF0603 PROTEIN YGCG"/>
    <property type="match status" value="1"/>
</dbReference>
<protein>
    <recommendedName>
        <fullName evidence="1">TPM domain-containing protein</fullName>
    </recommendedName>
</protein>
<feature type="domain" description="TPM" evidence="1">
    <location>
        <begin position="28"/>
        <end position="148"/>
    </location>
</feature>